<gene>
    <name evidence="9" type="ORF">TEOVI_000796200</name>
</gene>
<evidence type="ECO:0000256" key="4">
    <source>
        <dbReference type="ARBA" id="ARBA00022989"/>
    </source>
</evidence>
<evidence type="ECO:0000256" key="3">
    <source>
        <dbReference type="ARBA" id="ARBA00022692"/>
    </source>
</evidence>
<comment type="caution">
    <text evidence="9">The sequence shown here is derived from an EMBL/GenBank/DDBJ whole genome shotgun (WGS) entry which is preliminary data.</text>
</comment>
<proteinExistence type="predicted"/>
<evidence type="ECO:0000256" key="7">
    <source>
        <dbReference type="SAM" id="Phobius"/>
    </source>
</evidence>
<reference evidence="9" key="1">
    <citation type="submission" date="2016-09" db="EMBL/GenBank/DDBJ databases">
        <authorList>
            <person name="Hebert L."/>
            <person name="Moumen B."/>
        </authorList>
    </citation>
    <scope>NUCLEOTIDE SEQUENCE [LARGE SCALE GENOMIC DNA]</scope>
    <source>
        <strain evidence="9">OVI</strain>
    </source>
</reference>
<dbReference type="GO" id="GO:0005737">
    <property type="term" value="C:cytoplasm"/>
    <property type="evidence" value="ECO:0007669"/>
    <property type="project" value="UniProtKB-ARBA"/>
</dbReference>
<dbReference type="AlphaFoldDB" id="A0A1G4I832"/>
<dbReference type="RefSeq" id="XP_067079436.1">
    <property type="nucleotide sequence ID" value="XM_067223335.1"/>
</dbReference>
<feature type="coiled-coil region" evidence="6">
    <location>
        <begin position="91"/>
        <end position="118"/>
    </location>
</feature>
<feature type="domain" description="T-SNARE coiled-coil homology" evidence="8">
    <location>
        <begin position="228"/>
        <end position="290"/>
    </location>
</feature>
<dbReference type="PROSITE" id="PS50192">
    <property type="entry name" value="T_SNARE"/>
    <property type="match status" value="1"/>
</dbReference>
<evidence type="ECO:0000313" key="9">
    <source>
        <dbReference type="EMBL" id="SCU68241.1"/>
    </source>
</evidence>
<keyword evidence="3 7" id="KW-0812">Transmembrane</keyword>
<feature type="transmembrane region" description="Helical" evidence="7">
    <location>
        <begin position="299"/>
        <end position="320"/>
    </location>
</feature>
<keyword evidence="2" id="KW-0813">Transport</keyword>
<keyword evidence="4 7" id="KW-1133">Transmembrane helix</keyword>
<dbReference type="VEuPathDB" id="TriTrypDB:TEOVI_000796200"/>
<evidence type="ECO:0000256" key="6">
    <source>
        <dbReference type="SAM" id="Coils"/>
    </source>
</evidence>
<evidence type="ECO:0000259" key="8">
    <source>
        <dbReference type="PROSITE" id="PS50192"/>
    </source>
</evidence>
<evidence type="ECO:0000313" key="10">
    <source>
        <dbReference type="Proteomes" id="UP000195570"/>
    </source>
</evidence>
<evidence type="ECO:0000256" key="2">
    <source>
        <dbReference type="ARBA" id="ARBA00022448"/>
    </source>
</evidence>
<keyword evidence="10" id="KW-1185">Reference proteome</keyword>
<dbReference type="InterPro" id="IPR000727">
    <property type="entry name" value="T_SNARE_dom"/>
</dbReference>
<dbReference type="GeneID" id="92381896"/>
<comment type="subcellular location">
    <subcellularLocation>
        <location evidence="1">Membrane</location>
        <topology evidence="1">Single-pass membrane protein</topology>
    </subcellularLocation>
</comment>
<name>A0A1G4I832_TRYEQ</name>
<dbReference type="PANTHER" id="PTHR12791">
    <property type="entry name" value="GOLGI SNARE BET1-RELATED"/>
    <property type="match status" value="1"/>
</dbReference>
<dbReference type="CDD" id="cd15841">
    <property type="entry name" value="SNARE_Qc"/>
    <property type="match status" value="1"/>
</dbReference>
<dbReference type="SUPFAM" id="SSF58038">
    <property type="entry name" value="SNARE fusion complex"/>
    <property type="match status" value="1"/>
</dbReference>
<dbReference type="GO" id="GO:0012505">
    <property type="term" value="C:endomembrane system"/>
    <property type="evidence" value="ECO:0007669"/>
    <property type="project" value="UniProtKB-ARBA"/>
</dbReference>
<dbReference type="Proteomes" id="UP000195570">
    <property type="component" value="Unassembled WGS sequence"/>
</dbReference>
<dbReference type="EMBL" id="CZPT02000935">
    <property type="protein sequence ID" value="SCU68241.1"/>
    <property type="molecule type" value="Genomic_DNA"/>
</dbReference>
<organism evidence="9 10">
    <name type="scientific">Trypanosoma equiperdum</name>
    <dbReference type="NCBI Taxonomy" id="5694"/>
    <lineage>
        <taxon>Eukaryota</taxon>
        <taxon>Discoba</taxon>
        <taxon>Euglenozoa</taxon>
        <taxon>Kinetoplastea</taxon>
        <taxon>Metakinetoplastina</taxon>
        <taxon>Trypanosomatida</taxon>
        <taxon>Trypanosomatidae</taxon>
        <taxon>Trypanosoma</taxon>
    </lineage>
</organism>
<evidence type="ECO:0000256" key="5">
    <source>
        <dbReference type="ARBA" id="ARBA00023136"/>
    </source>
</evidence>
<accession>A0A1G4I832</accession>
<dbReference type="Gene3D" id="1.20.5.110">
    <property type="match status" value="1"/>
</dbReference>
<feature type="coiled-coil region" evidence="6">
    <location>
        <begin position="266"/>
        <end position="293"/>
    </location>
</feature>
<keyword evidence="6" id="KW-0175">Coiled coil</keyword>
<protein>
    <submittedName>
        <fullName evidence="9">Syntaxin, putative</fullName>
    </submittedName>
</protein>
<dbReference type="GO" id="GO:0016020">
    <property type="term" value="C:membrane"/>
    <property type="evidence" value="ECO:0007669"/>
    <property type="project" value="UniProtKB-SubCell"/>
</dbReference>
<sequence>MPNYLPNRDGFMRAMLRETIKRIRRVRERAGRTDEPKEIETTGDPFRDLTLAFIRCVERVKENIKERNEGAARHGQDRIAVEQSLAIHKDIRNLETILEEMKQEVNKSGAALEKETRRKKAKPHKIALLEKAHSAKSGQYKDCLATLELVKESDHQRIAATSGVNVGQELLVGRRAQLRGELGSLWRDKKDGGGHVDPYAGANLEDDTVGGGRLEDHEDTAEAMKTIAAQDKKIQNSLEVVSKGVSRLHTLALEIGGQIDMQNKHLDNTEQVMNKQTEQLHTLNVRLKKLVKEMKPMSVFLYVCCILLIMSLVGFFLMQFDVI</sequence>
<keyword evidence="5 7" id="KW-0472">Membrane</keyword>
<evidence type="ECO:0000256" key="1">
    <source>
        <dbReference type="ARBA" id="ARBA00004167"/>
    </source>
</evidence>